<proteinExistence type="inferred from homology"/>
<protein>
    <recommendedName>
        <fullName evidence="2">Toxin</fullName>
    </recommendedName>
</protein>
<comment type="similarity">
    <text evidence="2">Belongs to the RelE toxin family.</text>
</comment>
<dbReference type="InterPro" id="IPR035093">
    <property type="entry name" value="RelE/ParE_toxin_dom_sf"/>
</dbReference>
<dbReference type="RefSeq" id="WP_110789583.1">
    <property type="nucleotide sequence ID" value="NZ_QJRY01000001.1"/>
</dbReference>
<sequence>MKALALLPAAIVDLDDIWDYTADTWGIEQADTYTNDIRDTCFRLASGSARGRPVDVRPGYLKQSVGSHIIYFRDKPERVEVVRILHQKQDVSQNLPN</sequence>
<evidence type="ECO:0000256" key="2">
    <source>
        <dbReference type="PIRNR" id="PIRNR029218"/>
    </source>
</evidence>
<dbReference type="InterPro" id="IPR007712">
    <property type="entry name" value="RelE/ParE_toxin"/>
</dbReference>
<dbReference type="EMBL" id="QJRY01000001">
    <property type="protein sequence ID" value="PYB77149.1"/>
    <property type="molecule type" value="Genomic_DNA"/>
</dbReference>
<evidence type="ECO:0000256" key="1">
    <source>
        <dbReference type="ARBA" id="ARBA00022649"/>
    </source>
</evidence>
<dbReference type="InterPro" id="IPR028344">
    <property type="entry name" value="ParE1/4"/>
</dbReference>
<gene>
    <name evidence="3" type="ORF">DMY87_01885</name>
</gene>
<evidence type="ECO:0000313" key="4">
    <source>
        <dbReference type="Proteomes" id="UP000247536"/>
    </source>
</evidence>
<dbReference type="Proteomes" id="UP000247536">
    <property type="component" value="Unassembled WGS sequence"/>
</dbReference>
<name>A0ABX5NXT5_9HYPH</name>
<dbReference type="Pfam" id="PF05016">
    <property type="entry name" value="ParE_toxin"/>
    <property type="match status" value="1"/>
</dbReference>
<dbReference type="Gene3D" id="3.30.2310.20">
    <property type="entry name" value="RelE-like"/>
    <property type="match status" value="1"/>
</dbReference>
<comment type="caution">
    <text evidence="3">The sequence shown here is derived from an EMBL/GenBank/DDBJ whole genome shotgun (WGS) entry which is preliminary data.</text>
</comment>
<reference evidence="3 4" key="1">
    <citation type="submission" date="2018-06" db="EMBL/GenBank/DDBJ databases">
        <title>Rhizobium wuzhouense sp. nov., isolated from roots of Oryza officinalis.</title>
        <authorList>
            <person name="Yuan T."/>
        </authorList>
    </citation>
    <scope>NUCLEOTIDE SEQUENCE [LARGE SCALE GENOMIC DNA]</scope>
    <source>
        <strain evidence="3 4">W44</strain>
    </source>
</reference>
<dbReference type="PIRSF" id="PIRSF029218">
    <property type="entry name" value="ParE"/>
    <property type="match status" value="1"/>
</dbReference>
<organism evidence="3 4">
    <name type="scientific">Rhizobium wuzhouense</name>
    <dbReference type="NCBI Taxonomy" id="1986026"/>
    <lineage>
        <taxon>Bacteria</taxon>
        <taxon>Pseudomonadati</taxon>
        <taxon>Pseudomonadota</taxon>
        <taxon>Alphaproteobacteria</taxon>
        <taxon>Hyphomicrobiales</taxon>
        <taxon>Rhizobiaceae</taxon>
        <taxon>Rhizobium/Agrobacterium group</taxon>
        <taxon>Rhizobium</taxon>
    </lineage>
</organism>
<accession>A0ABX5NXT5</accession>
<keyword evidence="4" id="KW-1185">Reference proteome</keyword>
<keyword evidence="1" id="KW-1277">Toxin-antitoxin system</keyword>
<evidence type="ECO:0000313" key="3">
    <source>
        <dbReference type="EMBL" id="PYB77149.1"/>
    </source>
</evidence>